<organism evidence="2 3">
    <name type="scientific">Rhizobium leguminosarum</name>
    <dbReference type="NCBI Taxonomy" id="384"/>
    <lineage>
        <taxon>Bacteria</taxon>
        <taxon>Pseudomonadati</taxon>
        <taxon>Pseudomonadota</taxon>
        <taxon>Alphaproteobacteria</taxon>
        <taxon>Hyphomicrobiales</taxon>
        <taxon>Rhizobiaceae</taxon>
        <taxon>Rhizobium/Agrobacterium group</taxon>
        <taxon>Rhizobium</taxon>
    </lineage>
</organism>
<sequence>MPKRLAVAFLFGKGEDFTRIGGGEGMRGEERPQADDTAAPKAVGYSGTPLARKLGLARGQAAALLSVPETIGDINRFDGFASVVRALPETPARVFDYVHLFTTERAVLERTAPALLPVLVPNGMVWISWPKKSSRVPTDITEDVLREVLLPMGLVDIKVCAVDEIWSGLKFVIRKELRGLL</sequence>
<protein>
    <recommendedName>
        <fullName evidence="4">DUF3052 domain-containing protein</fullName>
    </recommendedName>
</protein>
<name>A0A2K9Z608_RHILE</name>
<proteinExistence type="predicted"/>
<dbReference type="AlphaFoldDB" id="A0A2K9Z608"/>
<evidence type="ECO:0000256" key="1">
    <source>
        <dbReference type="SAM" id="MobiDB-lite"/>
    </source>
</evidence>
<gene>
    <name evidence="2" type="ORF">CUJ84_Chr003334</name>
</gene>
<evidence type="ECO:0000313" key="3">
    <source>
        <dbReference type="Proteomes" id="UP000238523"/>
    </source>
</evidence>
<evidence type="ECO:0008006" key="4">
    <source>
        <dbReference type="Google" id="ProtNLM"/>
    </source>
</evidence>
<accession>A0A2K9Z608</accession>
<evidence type="ECO:0000313" key="2">
    <source>
        <dbReference type="EMBL" id="AUW43672.1"/>
    </source>
</evidence>
<reference evidence="2 3" key="1">
    <citation type="submission" date="2017-11" db="EMBL/GenBank/DDBJ databases">
        <title>Complete genome of Rhizobium leguminosarum Norway, an ineffective micro-symbiont.</title>
        <authorList>
            <person name="Hoffrichter A."/>
            <person name="Liang J."/>
            <person name="Brachmann A."/>
            <person name="Marin M."/>
        </authorList>
    </citation>
    <scope>NUCLEOTIDE SEQUENCE [LARGE SCALE GENOMIC DNA]</scope>
    <source>
        <strain evidence="2 3">Norway</strain>
    </source>
</reference>
<feature type="region of interest" description="Disordered" evidence="1">
    <location>
        <begin position="21"/>
        <end position="40"/>
    </location>
</feature>
<dbReference type="Proteomes" id="UP000238523">
    <property type="component" value="Chromosome"/>
</dbReference>
<dbReference type="EMBL" id="CP025012">
    <property type="protein sequence ID" value="AUW43672.1"/>
    <property type="molecule type" value="Genomic_DNA"/>
</dbReference>